<evidence type="ECO:0000313" key="1">
    <source>
        <dbReference type="EMBL" id="KAJ5355109.1"/>
    </source>
</evidence>
<name>A0A9W9R9D7_9EURO</name>
<reference evidence="1" key="1">
    <citation type="submission" date="2022-11" db="EMBL/GenBank/DDBJ databases">
        <authorList>
            <person name="Petersen C."/>
        </authorList>
    </citation>
    <scope>NUCLEOTIDE SEQUENCE</scope>
    <source>
        <strain evidence="1">IBT 29864</strain>
    </source>
</reference>
<accession>A0A9W9R9D7</accession>
<dbReference type="EMBL" id="JAPZBS010000010">
    <property type="protein sequence ID" value="KAJ5355109.1"/>
    <property type="molecule type" value="Genomic_DNA"/>
</dbReference>
<keyword evidence="2" id="KW-1185">Reference proteome</keyword>
<dbReference type="GeneID" id="81444413"/>
<protein>
    <submittedName>
        <fullName evidence="1">Uncharacterized protein</fullName>
    </submittedName>
</protein>
<comment type="caution">
    <text evidence="1">The sequence shown here is derived from an EMBL/GenBank/DDBJ whole genome shotgun (WGS) entry which is preliminary data.</text>
</comment>
<organism evidence="1 2">
    <name type="scientific">Penicillium cataractarum</name>
    <dbReference type="NCBI Taxonomy" id="2100454"/>
    <lineage>
        <taxon>Eukaryota</taxon>
        <taxon>Fungi</taxon>
        <taxon>Dikarya</taxon>
        <taxon>Ascomycota</taxon>
        <taxon>Pezizomycotina</taxon>
        <taxon>Eurotiomycetes</taxon>
        <taxon>Eurotiomycetidae</taxon>
        <taxon>Eurotiales</taxon>
        <taxon>Aspergillaceae</taxon>
        <taxon>Penicillium</taxon>
    </lineage>
</organism>
<gene>
    <name evidence="1" type="ORF">N7496_012321</name>
</gene>
<evidence type="ECO:0000313" key="2">
    <source>
        <dbReference type="Proteomes" id="UP001147782"/>
    </source>
</evidence>
<reference evidence="1" key="2">
    <citation type="journal article" date="2023" name="IMA Fungus">
        <title>Comparative genomic study of the Penicillium genus elucidates a diverse pangenome and 15 lateral gene transfer events.</title>
        <authorList>
            <person name="Petersen C."/>
            <person name="Sorensen T."/>
            <person name="Nielsen M.R."/>
            <person name="Sondergaard T.E."/>
            <person name="Sorensen J.L."/>
            <person name="Fitzpatrick D.A."/>
            <person name="Frisvad J.C."/>
            <person name="Nielsen K.L."/>
        </authorList>
    </citation>
    <scope>NUCLEOTIDE SEQUENCE</scope>
    <source>
        <strain evidence="1">IBT 29864</strain>
    </source>
</reference>
<dbReference type="AlphaFoldDB" id="A0A9W9R9D7"/>
<dbReference type="OrthoDB" id="4422269at2759"/>
<dbReference type="RefSeq" id="XP_056549132.1">
    <property type="nucleotide sequence ID" value="XM_056705234.1"/>
</dbReference>
<proteinExistence type="predicted"/>
<sequence>MALNQLPVEIILLITKSLLGDTKTLANLATYTKRLHQILIPVLYSHITVICKLAPISMWDGWSLSLDGLSGSSRSEDGLSELSASDDGQEYIQRPSVGDQQIRNLTRTILHNPHLASHVRSFDASDLFHEPWVDRKLPQPDAMEHQSITTKADPDLQRLLDAVQILKKPEDTMDQKQWSDFCRRWQGTLKANACNSDPQLAVLLAHLPALRTFKLETFAKSCSGFTIPLLNHLAGGKDLSGARPIPGSLTRLFVQNPQVSNSPPRLEVEMRTIQTLSYFYVEFQTLTSLHIAAQYLVGKLEEWNQYEWPKIDYTTWVINANIALYKRLPESLQVLHIMIPEGREEFDLLVESVREMIRMRKLRSAPHLREIRLEAPFEGDGSAFGVLSMQNEASDAGIRLRNLDTSRQYSHSWIRDISKTRATKWFDTPHVHMGLDGELTWENRPPYNQAVE</sequence>
<dbReference type="Proteomes" id="UP001147782">
    <property type="component" value="Unassembled WGS sequence"/>
</dbReference>